<feature type="transmembrane region" description="Helical" evidence="5">
    <location>
        <begin position="128"/>
        <end position="150"/>
    </location>
</feature>
<comment type="subcellular location">
    <subcellularLocation>
        <location evidence="5">Endoplasmic reticulum membrane</location>
        <topology evidence="5">Multi-pass membrane protein</topology>
    </subcellularLocation>
    <subcellularLocation>
        <location evidence="1">Membrane</location>
        <topology evidence="1">Multi-pass membrane protein</topology>
    </subcellularLocation>
</comment>
<keyword evidence="7" id="KW-1185">Reference proteome</keyword>
<dbReference type="EC" id="2.1.1.100" evidence="5"/>
<protein>
    <recommendedName>
        <fullName evidence="5">Protein-S-isoprenylcysteine O-methyltransferase</fullName>
        <ecNumber evidence="5">2.1.1.100</ecNumber>
    </recommendedName>
</protein>
<comment type="catalytic activity">
    <reaction evidence="5">
        <text>[protein]-C-terminal S-[(2E,6E)-farnesyl]-L-cysteine + S-adenosyl-L-methionine = [protein]-C-terminal S-[(2E,6E)-farnesyl]-L-cysteine methyl ester + S-adenosyl-L-homocysteine</text>
        <dbReference type="Rhea" id="RHEA:21672"/>
        <dbReference type="Rhea" id="RHEA-COMP:12125"/>
        <dbReference type="Rhea" id="RHEA-COMP:12126"/>
        <dbReference type="ChEBI" id="CHEBI:57856"/>
        <dbReference type="ChEBI" id="CHEBI:59789"/>
        <dbReference type="ChEBI" id="CHEBI:90510"/>
        <dbReference type="ChEBI" id="CHEBI:90511"/>
        <dbReference type="EC" id="2.1.1.100"/>
    </reaction>
</comment>
<evidence type="ECO:0000256" key="5">
    <source>
        <dbReference type="RuleBase" id="RU362022"/>
    </source>
</evidence>
<dbReference type="PANTHER" id="PTHR12714:SF9">
    <property type="entry name" value="PROTEIN-S-ISOPRENYLCYSTEINE O-METHYLTRANSFERASE"/>
    <property type="match status" value="1"/>
</dbReference>
<keyword evidence="5" id="KW-0808">Transferase</keyword>
<dbReference type="PANTHER" id="PTHR12714">
    <property type="entry name" value="PROTEIN-S ISOPRENYLCYSTEINE O-METHYLTRANSFERASE"/>
    <property type="match status" value="1"/>
</dbReference>
<proteinExistence type="inferred from homology"/>
<comment type="caution">
    <text evidence="5">Lacks conserved residue(s) required for the propagation of feature annotation.</text>
</comment>
<keyword evidence="3 5" id="KW-1133">Transmembrane helix</keyword>
<keyword evidence="5" id="KW-0256">Endoplasmic reticulum</keyword>
<dbReference type="Pfam" id="PF04140">
    <property type="entry name" value="ICMT"/>
    <property type="match status" value="1"/>
</dbReference>
<sequence length="270" mass="30492">MKPPLSLQMSTTVAQLSKIPILFLITICAHVSFSPPNAPALYEEQYRYTARRPSRDFLPNIGQWLPCIFKVRLLSNASDLSLPDSSEQYVVHFFNLAEIFAIIARRYTYSDPTTPSLHAAPARPTHGIHVSASFLFGTFLVSFGTLIRVVCYRQLGRHFTYELSIQEDHKLVTTGIYSIVRHPSYTGVLLFLFGTALCQRGEGSWWVEHEVARSGIGQLIGLIWLFAVCGGVALTLSRIRKEDIVLQQEFPEEWIAWGTLTPYKLIPGLY</sequence>
<gene>
    <name evidence="6" type="ORF">NLI96_g3929</name>
</gene>
<feature type="transmembrane region" description="Helical" evidence="5">
    <location>
        <begin position="216"/>
        <end position="236"/>
    </location>
</feature>
<evidence type="ECO:0000256" key="3">
    <source>
        <dbReference type="ARBA" id="ARBA00022989"/>
    </source>
</evidence>
<accession>A0AAD5YF86</accession>
<evidence type="ECO:0000256" key="4">
    <source>
        <dbReference type="ARBA" id="ARBA00023136"/>
    </source>
</evidence>
<keyword evidence="5" id="KW-0949">S-adenosyl-L-methionine</keyword>
<keyword evidence="5" id="KW-0489">Methyltransferase</keyword>
<evidence type="ECO:0000313" key="7">
    <source>
        <dbReference type="Proteomes" id="UP001212997"/>
    </source>
</evidence>
<organism evidence="6 7">
    <name type="scientific">Meripilus lineatus</name>
    <dbReference type="NCBI Taxonomy" id="2056292"/>
    <lineage>
        <taxon>Eukaryota</taxon>
        <taxon>Fungi</taxon>
        <taxon>Dikarya</taxon>
        <taxon>Basidiomycota</taxon>
        <taxon>Agaricomycotina</taxon>
        <taxon>Agaricomycetes</taxon>
        <taxon>Polyporales</taxon>
        <taxon>Meripilaceae</taxon>
        <taxon>Meripilus</taxon>
    </lineage>
</organism>
<dbReference type="GO" id="GO:0005789">
    <property type="term" value="C:endoplasmic reticulum membrane"/>
    <property type="evidence" value="ECO:0007669"/>
    <property type="project" value="UniProtKB-SubCell"/>
</dbReference>
<dbReference type="EMBL" id="JANAWD010000108">
    <property type="protein sequence ID" value="KAJ3486869.1"/>
    <property type="molecule type" value="Genomic_DNA"/>
</dbReference>
<evidence type="ECO:0000313" key="6">
    <source>
        <dbReference type="EMBL" id="KAJ3486869.1"/>
    </source>
</evidence>
<evidence type="ECO:0000256" key="2">
    <source>
        <dbReference type="ARBA" id="ARBA00022692"/>
    </source>
</evidence>
<dbReference type="GO" id="GO:0032259">
    <property type="term" value="P:methylation"/>
    <property type="evidence" value="ECO:0007669"/>
    <property type="project" value="UniProtKB-KW"/>
</dbReference>
<dbReference type="InterPro" id="IPR007269">
    <property type="entry name" value="ICMT_MeTrfase"/>
</dbReference>
<comment type="caution">
    <text evidence="6">The sequence shown here is derived from an EMBL/GenBank/DDBJ whole genome shotgun (WGS) entry which is preliminary data.</text>
</comment>
<dbReference type="Proteomes" id="UP001212997">
    <property type="component" value="Unassembled WGS sequence"/>
</dbReference>
<reference evidence="6" key="1">
    <citation type="submission" date="2022-07" db="EMBL/GenBank/DDBJ databases">
        <title>Genome Sequence of Physisporinus lineatus.</title>
        <authorList>
            <person name="Buettner E."/>
        </authorList>
    </citation>
    <scope>NUCLEOTIDE SEQUENCE</scope>
    <source>
        <strain evidence="6">VT162</strain>
    </source>
</reference>
<dbReference type="Gene3D" id="1.20.120.1630">
    <property type="match status" value="1"/>
</dbReference>
<dbReference type="GO" id="GO:0004671">
    <property type="term" value="F:protein C-terminal S-isoprenylcysteine carboxyl O-methyltransferase activity"/>
    <property type="evidence" value="ECO:0007669"/>
    <property type="project" value="UniProtKB-EC"/>
</dbReference>
<keyword evidence="2 5" id="KW-0812">Transmembrane</keyword>
<name>A0AAD5YF86_9APHY</name>
<comment type="similarity">
    <text evidence="5">Belongs to the class VI-like SAM-binding methyltransferase superfamily. Isoprenylcysteine carboxyl methyltransferase family.</text>
</comment>
<evidence type="ECO:0000256" key="1">
    <source>
        <dbReference type="ARBA" id="ARBA00004141"/>
    </source>
</evidence>
<keyword evidence="4 5" id="KW-0472">Membrane</keyword>
<feature type="transmembrane region" description="Helical" evidence="5">
    <location>
        <begin position="171"/>
        <end position="196"/>
    </location>
</feature>
<dbReference type="AlphaFoldDB" id="A0AAD5YF86"/>